<accession>A0A8J4AAG7</accession>
<dbReference type="EMBL" id="BOPO01000004">
    <property type="protein sequence ID" value="GIL25188.1"/>
    <property type="molecule type" value="Genomic_DNA"/>
</dbReference>
<name>A0A8J4AAG7_9ACTN</name>
<reference evidence="2" key="1">
    <citation type="journal article" date="2021" name="Int. J. Syst. Evol. Microbiol.">
        <title>Actinocatenispora comari sp. nov., an endophytic actinomycete isolated from aerial parts of Comarum salesowianum.</title>
        <authorList>
            <person name="Oyunbileg N."/>
            <person name="Iizaka Y."/>
            <person name="Hamada M."/>
            <person name="Davaapurev B.O."/>
            <person name="Fukumoto A."/>
            <person name="Tsetseg B."/>
            <person name="Kato F."/>
            <person name="Tamura T."/>
            <person name="Batkhuu J."/>
            <person name="Anzai Y."/>
        </authorList>
    </citation>
    <scope>NUCLEOTIDE SEQUENCE [LARGE SCALE GENOMIC DNA]</scope>
    <source>
        <strain evidence="2">NUM-2625</strain>
    </source>
</reference>
<comment type="caution">
    <text evidence="1">The sequence shown here is derived from an EMBL/GenBank/DDBJ whole genome shotgun (WGS) entry which is preliminary data.</text>
</comment>
<organism evidence="1 2">
    <name type="scientific">Actinocatenispora comari</name>
    <dbReference type="NCBI Taxonomy" id="2807577"/>
    <lineage>
        <taxon>Bacteria</taxon>
        <taxon>Bacillati</taxon>
        <taxon>Actinomycetota</taxon>
        <taxon>Actinomycetes</taxon>
        <taxon>Micromonosporales</taxon>
        <taxon>Micromonosporaceae</taxon>
        <taxon>Actinocatenispora</taxon>
    </lineage>
</organism>
<dbReference type="AlphaFoldDB" id="A0A8J4AAG7"/>
<dbReference type="Gene3D" id="3.40.50.11190">
    <property type="match status" value="1"/>
</dbReference>
<keyword evidence="2" id="KW-1185">Reference proteome</keyword>
<dbReference type="SUPFAM" id="SSF53756">
    <property type="entry name" value="UDP-Glycosyltransferase/glycogen phosphorylase"/>
    <property type="match status" value="1"/>
</dbReference>
<dbReference type="Proteomes" id="UP000614996">
    <property type="component" value="Unassembled WGS sequence"/>
</dbReference>
<sequence>MSGLVTPGRAPGTVVCCCDAGPAAGTGHLMRCLALAEELAARGSTVRFVADLTGLPFAARRLAAAGFCWVPPGPDPVTAVLGAGAPDAVVLDSYLLPPSVGARLHAAGVPVLALVDGDSPVQPADLYLDQNLGAERDPGPAPRLAGLRYALQRAEIRAHRPARPPVARAGRCGVLAFFGGTDPYGAAPVLAAALAATGVPCDATVVAATPQLAAAVRAVPVPAGQRRRVIGPTDELARLVTEADLVVAAAGTSAWELACLGAAAALVCVVDNQRAGYRRAVGTGAVAGLGELAALRADPAPATTALRWLLSDRAERTRLHATAWHLVDGHGTGRVADALAALPYADQGLSIEGTGRARRAPTDRLP</sequence>
<evidence type="ECO:0000313" key="1">
    <source>
        <dbReference type="EMBL" id="GIL25188.1"/>
    </source>
</evidence>
<gene>
    <name evidence="1" type="ORF">NUM_04430</name>
</gene>
<proteinExistence type="predicted"/>
<evidence type="ECO:0008006" key="3">
    <source>
        <dbReference type="Google" id="ProtNLM"/>
    </source>
</evidence>
<dbReference type="Gene3D" id="3.40.50.2000">
    <property type="entry name" value="Glycogen Phosphorylase B"/>
    <property type="match status" value="1"/>
</dbReference>
<evidence type="ECO:0000313" key="2">
    <source>
        <dbReference type="Proteomes" id="UP000614996"/>
    </source>
</evidence>
<protein>
    <recommendedName>
        <fullName evidence="3">Spore coat protein</fullName>
    </recommendedName>
</protein>